<dbReference type="InterPro" id="IPR043726">
    <property type="entry name" value="LiaI-LiaF-like_TM1"/>
</dbReference>
<evidence type="ECO:0000313" key="4">
    <source>
        <dbReference type="Proteomes" id="UP000031843"/>
    </source>
</evidence>
<dbReference type="STRING" id="68895.RR42_m2477"/>
<proteinExistence type="predicted"/>
<keyword evidence="1" id="KW-1133">Transmembrane helix</keyword>
<evidence type="ECO:0000313" key="3">
    <source>
        <dbReference type="EMBL" id="AJG19869.1"/>
    </source>
</evidence>
<feature type="transmembrane region" description="Helical" evidence="1">
    <location>
        <begin position="40"/>
        <end position="57"/>
    </location>
</feature>
<dbReference type="RefSeq" id="WP_043347092.1">
    <property type="nucleotide sequence ID" value="NZ_CP010536.1"/>
</dbReference>
<dbReference type="EMBL" id="CP010536">
    <property type="protein sequence ID" value="AJG19869.1"/>
    <property type="molecule type" value="Genomic_DNA"/>
</dbReference>
<evidence type="ECO:0000259" key="2">
    <source>
        <dbReference type="Pfam" id="PF18917"/>
    </source>
</evidence>
<protein>
    <recommendedName>
        <fullName evidence="2">LiaI-LiaF-like transmembrane region domain-containing protein</fullName>
    </recommendedName>
</protein>
<gene>
    <name evidence="3" type="ORF">RR42_m2477</name>
</gene>
<reference evidence="3 4" key="1">
    <citation type="journal article" date="2015" name="Genome Announc.">
        <title>Complete Genome Sequence of Cupriavidus basilensis 4G11, Isolated from the Oak Ridge Field Research Center Site.</title>
        <authorList>
            <person name="Ray J."/>
            <person name="Waters R.J."/>
            <person name="Skerker J.M."/>
            <person name="Kuehl J.V."/>
            <person name="Price M.N."/>
            <person name="Huang J."/>
            <person name="Chakraborty R."/>
            <person name="Arkin A.P."/>
            <person name="Deutschbauer A."/>
        </authorList>
    </citation>
    <scope>NUCLEOTIDE SEQUENCE [LARGE SCALE GENOMIC DNA]</scope>
    <source>
        <strain evidence="3">4G11</strain>
    </source>
</reference>
<name>A0A0C4YCJ1_9BURK</name>
<organism evidence="3 4">
    <name type="scientific">Cupriavidus basilensis</name>
    <dbReference type="NCBI Taxonomy" id="68895"/>
    <lineage>
        <taxon>Bacteria</taxon>
        <taxon>Pseudomonadati</taxon>
        <taxon>Pseudomonadota</taxon>
        <taxon>Betaproteobacteria</taxon>
        <taxon>Burkholderiales</taxon>
        <taxon>Burkholderiaceae</taxon>
        <taxon>Cupriavidus</taxon>
    </lineage>
</organism>
<dbReference type="Pfam" id="PF18917">
    <property type="entry name" value="LiaI-LiaF-like_TM1"/>
    <property type="match status" value="1"/>
</dbReference>
<sequence length="68" mass="7323">MKQGRGGRGLIAPIILIALGAVFLAQNGGLLPAYLVRDGWPVLLIALGAIVLVRRLAWRRVDQRGPKP</sequence>
<dbReference type="Proteomes" id="UP000031843">
    <property type="component" value="Chromosome main"/>
</dbReference>
<feature type="domain" description="LiaI-LiaF-like transmembrane region" evidence="2">
    <location>
        <begin position="10"/>
        <end position="52"/>
    </location>
</feature>
<keyword evidence="4" id="KW-1185">Reference proteome</keyword>
<dbReference type="AlphaFoldDB" id="A0A0C4YCJ1"/>
<feature type="transmembrane region" description="Helical" evidence="1">
    <location>
        <begin position="12"/>
        <end position="34"/>
    </location>
</feature>
<keyword evidence="1" id="KW-0812">Transmembrane</keyword>
<dbReference type="KEGG" id="cbw:RR42_m2477"/>
<evidence type="ECO:0000256" key="1">
    <source>
        <dbReference type="SAM" id="Phobius"/>
    </source>
</evidence>
<keyword evidence="1" id="KW-0472">Membrane</keyword>
<accession>A0A0C4YCJ1</accession>